<evidence type="ECO:0000313" key="3">
    <source>
        <dbReference type="EMBL" id="KAK3389841.1"/>
    </source>
</evidence>
<comment type="caution">
    <text evidence="3">The sequence shown here is derived from an EMBL/GenBank/DDBJ whole genome shotgun (WGS) entry which is preliminary data.</text>
</comment>
<dbReference type="Proteomes" id="UP001285441">
    <property type="component" value="Unassembled WGS sequence"/>
</dbReference>
<keyword evidence="2" id="KW-1133">Transmembrane helix</keyword>
<feature type="region of interest" description="Disordered" evidence="1">
    <location>
        <begin position="375"/>
        <end position="403"/>
    </location>
</feature>
<feature type="compositionally biased region" description="Low complexity" evidence="1">
    <location>
        <begin position="107"/>
        <end position="133"/>
    </location>
</feature>
<reference evidence="3" key="2">
    <citation type="submission" date="2023-06" db="EMBL/GenBank/DDBJ databases">
        <authorList>
            <consortium name="Lawrence Berkeley National Laboratory"/>
            <person name="Haridas S."/>
            <person name="Hensen N."/>
            <person name="Bonometti L."/>
            <person name="Westerberg I."/>
            <person name="Brannstrom I.O."/>
            <person name="Guillou S."/>
            <person name="Cros-Aarteil S."/>
            <person name="Calhoun S."/>
            <person name="Kuo A."/>
            <person name="Mondo S."/>
            <person name="Pangilinan J."/>
            <person name="Riley R."/>
            <person name="LaButti K."/>
            <person name="Andreopoulos B."/>
            <person name="Lipzen A."/>
            <person name="Chen C."/>
            <person name="Yanf M."/>
            <person name="Daum C."/>
            <person name="Ng V."/>
            <person name="Clum A."/>
            <person name="Steindorff A."/>
            <person name="Ohm R."/>
            <person name="Martin F."/>
            <person name="Silar P."/>
            <person name="Natvig D."/>
            <person name="Lalanne C."/>
            <person name="Gautier V."/>
            <person name="Ament-velasquez S.L."/>
            <person name="Kruys A."/>
            <person name="Hutchinson M.I."/>
            <person name="Powell A.J."/>
            <person name="Barry K."/>
            <person name="Miller A.N."/>
            <person name="Grigoriev I.V."/>
            <person name="Debuchy R."/>
            <person name="Gladieux P."/>
            <person name="Thoren M.H."/>
            <person name="Johannesson H."/>
        </authorList>
    </citation>
    <scope>NUCLEOTIDE SEQUENCE</scope>
    <source>
        <strain evidence="3">CBS 232.78</strain>
    </source>
</reference>
<gene>
    <name evidence="3" type="ORF">B0H63DRAFT_464414</name>
</gene>
<keyword evidence="4" id="KW-1185">Reference proteome</keyword>
<name>A0AAE0U3T4_9PEZI</name>
<dbReference type="EMBL" id="JAULSW010000002">
    <property type="protein sequence ID" value="KAK3389841.1"/>
    <property type="molecule type" value="Genomic_DNA"/>
</dbReference>
<reference evidence="3" key="1">
    <citation type="journal article" date="2023" name="Mol. Phylogenet. Evol.">
        <title>Genome-scale phylogeny and comparative genomics of the fungal order Sordariales.</title>
        <authorList>
            <person name="Hensen N."/>
            <person name="Bonometti L."/>
            <person name="Westerberg I."/>
            <person name="Brannstrom I.O."/>
            <person name="Guillou S."/>
            <person name="Cros-Aarteil S."/>
            <person name="Calhoun S."/>
            <person name="Haridas S."/>
            <person name="Kuo A."/>
            <person name="Mondo S."/>
            <person name="Pangilinan J."/>
            <person name="Riley R."/>
            <person name="LaButti K."/>
            <person name="Andreopoulos B."/>
            <person name="Lipzen A."/>
            <person name="Chen C."/>
            <person name="Yan M."/>
            <person name="Daum C."/>
            <person name="Ng V."/>
            <person name="Clum A."/>
            <person name="Steindorff A."/>
            <person name="Ohm R.A."/>
            <person name="Martin F."/>
            <person name="Silar P."/>
            <person name="Natvig D.O."/>
            <person name="Lalanne C."/>
            <person name="Gautier V."/>
            <person name="Ament-Velasquez S.L."/>
            <person name="Kruys A."/>
            <person name="Hutchinson M.I."/>
            <person name="Powell A.J."/>
            <person name="Barry K."/>
            <person name="Miller A.N."/>
            <person name="Grigoriev I.V."/>
            <person name="Debuchy R."/>
            <person name="Gladieux P."/>
            <person name="Hiltunen Thoren M."/>
            <person name="Johannesson H."/>
        </authorList>
    </citation>
    <scope>NUCLEOTIDE SEQUENCE</scope>
    <source>
        <strain evidence="3">CBS 232.78</strain>
    </source>
</reference>
<feature type="region of interest" description="Disordered" evidence="1">
    <location>
        <begin position="1"/>
        <end position="58"/>
    </location>
</feature>
<evidence type="ECO:0000313" key="4">
    <source>
        <dbReference type="Proteomes" id="UP001285441"/>
    </source>
</evidence>
<evidence type="ECO:0000256" key="2">
    <source>
        <dbReference type="SAM" id="Phobius"/>
    </source>
</evidence>
<keyword evidence="2" id="KW-0812">Transmembrane</keyword>
<feature type="compositionally biased region" description="Polar residues" evidence="1">
    <location>
        <begin position="432"/>
        <end position="441"/>
    </location>
</feature>
<evidence type="ECO:0000256" key="1">
    <source>
        <dbReference type="SAM" id="MobiDB-lite"/>
    </source>
</evidence>
<sequence length="455" mass="48485">MMGRFRGGSALFRKREGLGSRPKIHRAMVKERGSGSENRLNRRQPPFIPPGLTEAPPGGKGKFFTEPPPFLRTPPFLTTPTTSTGVISSSAPVETFSSSTSATLTASSATAETFSSSTSTTSSTSSEIGSSTTLASNTSRAESAAASILIPTTRSVVADVQSTITSFTTETAASRAASVLNSEANAPQGGLSSNQTAGIAVSSILSFILIVALIFFFWRRRFVDSARRRQLGRRYDLGKRLSSSLDGLVEDPPFIGSQAGLIPVFNNNASTHSASQTVQVEKPKPTLSRWVTQLKRIAPQSLSTMLEEEEKVSRRDRIRTMKPSGWPLRSIFSASGLGSSPTPASSSHSKDFPSAAIWGAPESVVSDISSVWTTPASPATHDSDDGFFPTTALRHPKPPAIKPVPTEMVEETTTPKFLAFDPFVDRLAPSSPAAQSTISERSSFDVRPAKASSRS</sequence>
<feature type="transmembrane region" description="Helical" evidence="2">
    <location>
        <begin position="197"/>
        <end position="218"/>
    </location>
</feature>
<protein>
    <submittedName>
        <fullName evidence="3">Uncharacterized protein</fullName>
    </submittedName>
</protein>
<keyword evidence="2" id="KW-0472">Membrane</keyword>
<accession>A0AAE0U3T4</accession>
<dbReference type="AlphaFoldDB" id="A0AAE0U3T4"/>
<feature type="region of interest" description="Disordered" evidence="1">
    <location>
        <begin position="107"/>
        <end position="136"/>
    </location>
</feature>
<feature type="region of interest" description="Disordered" evidence="1">
    <location>
        <begin position="429"/>
        <end position="455"/>
    </location>
</feature>
<organism evidence="3 4">
    <name type="scientific">Podospora didyma</name>
    <dbReference type="NCBI Taxonomy" id="330526"/>
    <lineage>
        <taxon>Eukaryota</taxon>
        <taxon>Fungi</taxon>
        <taxon>Dikarya</taxon>
        <taxon>Ascomycota</taxon>
        <taxon>Pezizomycotina</taxon>
        <taxon>Sordariomycetes</taxon>
        <taxon>Sordariomycetidae</taxon>
        <taxon>Sordariales</taxon>
        <taxon>Podosporaceae</taxon>
        <taxon>Podospora</taxon>
    </lineage>
</organism>
<proteinExistence type="predicted"/>